<feature type="transmembrane region" description="Helical" evidence="7">
    <location>
        <begin position="108"/>
        <end position="130"/>
    </location>
</feature>
<feature type="transmembrane region" description="Helical" evidence="7">
    <location>
        <begin position="84"/>
        <end position="102"/>
    </location>
</feature>
<dbReference type="Pfam" id="PF02397">
    <property type="entry name" value="Bac_transf"/>
    <property type="match status" value="1"/>
</dbReference>
<dbReference type="KEGG" id="csc:Csac_2566"/>
<dbReference type="STRING" id="351627.Csac_2566"/>
<evidence type="ECO:0000256" key="4">
    <source>
        <dbReference type="ARBA" id="ARBA00022692"/>
    </source>
</evidence>
<dbReference type="NCBIfam" id="TIGR03025">
    <property type="entry name" value="EPS_sugtrans"/>
    <property type="match status" value="1"/>
</dbReference>
<evidence type="ECO:0000256" key="2">
    <source>
        <dbReference type="ARBA" id="ARBA00006464"/>
    </source>
</evidence>
<evidence type="ECO:0000256" key="1">
    <source>
        <dbReference type="ARBA" id="ARBA00004141"/>
    </source>
</evidence>
<dbReference type="InterPro" id="IPR017473">
    <property type="entry name" value="Undecaprenyl-P_gluc_Ptfrase"/>
</dbReference>
<evidence type="ECO:0000313" key="9">
    <source>
        <dbReference type="EMBL" id="ABP68139.1"/>
    </source>
</evidence>
<dbReference type="AlphaFoldDB" id="A4XMK4"/>
<dbReference type="Pfam" id="PF13727">
    <property type="entry name" value="CoA_binding_3"/>
    <property type="match status" value="1"/>
</dbReference>
<dbReference type="InterPro" id="IPR003362">
    <property type="entry name" value="Bact_transf"/>
</dbReference>
<dbReference type="PANTHER" id="PTHR30576">
    <property type="entry name" value="COLANIC BIOSYNTHESIS UDP-GLUCOSE LIPID CARRIER TRANSFERASE"/>
    <property type="match status" value="1"/>
</dbReference>
<evidence type="ECO:0000313" key="10">
    <source>
        <dbReference type="Proteomes" id="UP000000256"/>
    </source>
</evidence>
<evidence type="ECO:0000256" key="7">
    <source>
        <dbReference type="SAM" id="Phobius"/>
    </source>
</evidence>
<dbReference type="RefSeq" id="WP_011918057.1">
    <property type="nucleotide sequence ID" value="NC_009437.1"/>
</dbReference>
<accession>A4XMK4</accession>
<name>A4XMK4_CALS8</name>
<feature type="domain" description="Bacterial sugar transferase" evidence="8">
    <location>
        <begin position="271"/>
        <end position="449"/>
    </location>
</feature>
<comment type="subcellular location">
    <subcellularLocation>
        <location evidence="1">Membrane</location>
        <topology evidence="1">Multi-pass membrane protein</topology>
    </subcellularLocation>
</comment>
<dbReference type="Gene3D" id="3.40.50.720">
    <property type="entry name" value="NAD(P)-binding Rossmann-like Domain"/>
    <property type="match status" value="1"/>
</dbReference>
<evidence type="ECO:0000256" key="3">
    <source>
        <dbReference type="ARBA" id="ARBA00022679"/>
    </source>
</evidence>
<dbReference type="eggNOG" id="COG2148">
    <property type="taxonomic scope" value="Bacteria"/>
</dbReference>
<dbReference type="Proteomes" id="UP000000256">
    <property type="component" value="Chromosome"/>
</dbReference>
<dbReference type="OrthoDB" id="9808602at2"/>
<dbReference type="HOGENOM" id="CLU_024920_0_1_9"/>
<keyword evidence="5 7" id="KW-1133">Transmembrane helix</keyword>
<keyword evidence="10" id="KW-1185">Reference proteome</keyword>
<evidence type="ECO:0000256" key="5">
    <source>
        <dbReference type="ARBA" id="ARBA00022989"/>
    </source>
</evidence>
<organism evidence="9 10">
    <name type="scientific">Caldicellulosiruptor saccharolyticus (strain ATCC 43494 / DSM 8903 / Tp8T 6331)</name>
    <dbReference type="NCBI Taxonomy" id="351627"/>
    <lineage>
        <taxon>Bacteria</taxon>
        <taxon>Bacillati</taxon>
        <taxon>Bacillota</taxon>
        <taxon>Bacillota incertae sedis</taxon>
        <taxon>Caldicellulosiruptorales</taxon>
        <taxon>Caldicellulosiruptoraceae</taxon>
        <taxon>Caldicellulosiruptor</taxon>
    </lineage>
</organism>
<keyword evidence="4 7" id="KW-0812">Transmembrane</keyword>
<gene>
    <name evidence="9" type="ordered locus">Csac_2566</name>
</gene>
<feature type="transmembrane region" description="Helical" evidence="7">
    <location>
        <begin position="7"/>
        <end position="30"/>
    </location>
</feature>
<keyword evidence="3 9" id="KW-0808">Transferase</keyword>
<evidence type="ECO:0000259" key="8">
    <source>
        <dbReference type="Pfam" id="PF02397"/>
    </source>
</evidence>
<dbReference type="PANTHER" id="PTHR30576:SF0">
    <property type="entry name" value="UNDECAPRENYL-PHOSPHATE N-ACETYLGALACTOSAMINYL 1-PHOSPHATE TRANSFERASE-RELATED"/>
    <property type="match status" value="1"/>
</dbReference>
<dbReference type="GO" id="GO:0047360">
    <property type="term" value="F:undecaprenyl-phosphate galactose phosphotransferase activity"/>
    <property type="evidence" value="ECO:0007669"/>
    <property type="project" value="UniProtKB-EC"/>
</dbReference>
<evidence type="ECO:0000256" key="6">
    <source>
        <dbReference type="ARBA" id="ARBA00023136"/>
    </source>
</evidence>
<dbReference type="InterPro" id="IPR017475">
    <property type="entry name" value="EPS_sugar_tfrase"/>
</dbReference>
<comment type="similarity">
    <text evidence="2">Belongs to the bacterial sugar transferase family.</text>
</comment>
<proteinExistence type="inferred from homology"/>
<keyword evidence="6 7" id="KW-0472">Membrane</keyword>
<dbReference type="EC" id="2.7.8.6" evidence="9"/>
<dbReference type="NCBIfam" id="TIGR03023">
    <property type="entry name" value="WcaJ_sugtrans"/>
    <property type="match status" value="1"/>
</dbReference>
<dbReference type="EMBL" id="CP000679">
    <property type="protein sequence ID" value="ABP68139.1"/>
    <property type="molecule type" value="Genomic_DNA"/>
</dbReference>
<reference evidence="9 10" key="1">
    <citation type="journal article" date="2008" name="Appl. Environ. Microbiol.">
        <title>Hydrogenomics of the extremely thermophilic bacterium Caldicellulosiruptor saccharolyticus.</title>
        <authorList>
            <person name="van de Werken H.J."/>
            <person name="Verhaart M.R."/>
            <person name="VanFossen A.L."/>
            <person name="Willquist K."/>
            <person name="Lewis D.L."/>
            <person name="Nichols J.D."/>
            <person name="Goorissen H.P."/>
            <person name="Mongodin E.F."/>
            <person name="Nelson K.E."/>
            <person name="van Niel E.W."/>
            <person name="Stams A.J."/>
            <person name="Ward D.E."/>
            <person name="de Vos W.M."/>
            <person name="van der Oost J."/>
            <person name="Kelly R.M."/>
            <person name="Kengen S.W."/>
        </authorList>
    </citation>
    <scope>NUCLEOTIDE SEQUENCE [LARGE SCALE GENOMIC DNA]</scope>
    <source>
        <strain evidence="10">ATCC 43494 / DSM 8903 / Tp8T 6331</strain>
    </source>
</reference>
<sequence length="458" mass="54021">MHNLGRLYIKIAKIIDIPAILLSFILSWFIKFNSGLFNKPASLDIQTYLLIVALHVPLYLFFLTVSEKESMRSNFKLFSDFIRILRSNIFALLIIVMIFYTLKLIDFSRIFLFIFVILNFLMSILQRLILRRILFSPNSKIISKERVLFVGQNEISERLSNIFGRNNYQIIGFVVNESDPMNERVVGKIKDIESIVSNNHVDEIIIVLPLNQEKEINYIVDVCEKYGIRTYLVPDYFKFIPSKAEIEKIDEIPLINIRYSPLDEWTNRFIKRSFDIVVSLIGLILCLPLFIIIAILIKLTSEGPILFTQERVGYSRRIFKMHKFRTMYVQDPNEEKIRWTTKDDPRRTPVGKILRRLSLDELPQLWDVLVGNMSLVGPRPERPYFVEKFKEEIPKYMIKHRVRPGITGWAQIHGLRGDTSIEERIKYDIWYIENWSFWLDIKIILATIFGGKFMENAY</sequence>
<protein>
    <submittedName>
        <fullName evidence="9">Undecaprenyl-phosphate galactose phosphotransferase</fullName>
        <ecNumber evidence="9">2.7.8.6</ecNumber>
    </submittedName>
</protein>
<dbReference type="eggNOG" id="COG1086">
    <property type="taxonomic scope" value="Bacteria"/>
</dbReference>
<dbReference type="GO" id="GO:0016020">
    <property type="term" value="C:membrane"/>
    <property type="evidence" value="ECO:0007669"/>
    <property type="project" value="UniProtKB-SubCell"/>
</dbReference>
<feature type="transmembrane region" description="Helical" evidence="7">
    <location>
        <begin position="45"/>
        <end position="63"/>
    </location>
</feature>
<feature type="transmembrane region" description="Helical" evidence="7">
    <location>
        <begin position="276"/>
        <end position="297"/>
    </location>
</feature>